<organism evidence="2 3">
    <name type="scientific">Paenibacillus terrae</name>
    <dbReference type="NCBI Taxonomy" id="159743"/>
    <lineage>
        <taxon>Bacteria</taxon>
        <taxon>Bacillati</taxon>
        <taxon>Bacillota</taxon>
        <taxon>Bacilli</taxon>
        <taxon>Bacillales</taxon>
        <taxon>Paenibacillaceae</taxon>
        <taxon>Paenibacillus</taxon>
    </lineage>
</organism>
<protein>
    <submittedName>
        <fullName evidence="2">Transcriptional regulator</fullName>
    </submittedName>
</protein>
<dbReference type="SMART" id="SM00530">
    <property type="entry name" value="HTH_XRE"/>
    <property type="match status" value="1"/>
</dbReference>
<evidence type="ECO:0000313" key="2">
    <source>
        <dbReference type="EMBL" id="TKH44208.1"/>
    </source>
</evidence>
<reference evidence="2 3" key="1">
    <citation type="submission" date="2018-01" db="EMBL/GenBank/DDBJ databases">
        <title>Bacillales members from the olive rhizosphere are effective biological control agents against Verticillium dahliae.</title>
        <authorList>
            <person name="Gomez-Lama C."/>
            <person name="Legarda G."/>
            <person name="Ruano-Rosa D."/>
            <person name="Pizarro-Tobias P."/>
            <person name="Valverde-Corredor A."/>
            <person name="Niqui J.L."/>
            <person name="Trivino J.C."/>
            <person name="Roca A."/>
            <person name="Mercado-Blanco J."/>
        </authorList>
    </citation>
    <scope>NUCLEOTIDE SEQUENCE [LARGE SCALE GENOMIC DNA]</scope>
    <source>
        <strain evidence="2 3">PIC167</strain>
    </source>
</reference>
<dbReference type="RefSeq" id="WP_137062040.1">
    <property type="nucleotide sequence ID" value="NZ_PNXQ01000012.1"/>
</dbReference>
<dbReference type="Gene3D" id="1.10.260.40">
    <property type="entry name" value="lambda repressor-like DNA-binding domains"/>
    <property type="match status" value="1"/>
</dbReference>
<gene>
    <name evidence="2" type="ORF">C1I60_12825</name>
</gene>
<sequence length="472" mass="54890">MTITPTIRAELEKYLRKNGLSKTEFGHIAGLNPGTVSGIVTGNKSISVHQLDRITGGMGLEPDHFHERYIEECIMEEPLNWKRIRPFLYRCVQFNRLDCLQRVVGMLLDNPGYFPHLFVIAEDAFKKGYNEAAAYLYENIAEGEKYQHSDRLAVCHYRIFIIQVGDDQNRNLKAATKFEDFVERLDEIDQLDALKDLANVYRSLRQWDKVDETAKKMKQKAKVQYSMKHQQKSREREEPDKKLSRPLFVYISYADLLRASVCEAQGDYQQALQYTYAYANLDWVRETDEDTKHWIGLFKHWSQANILAYRLLSGDVGVLHEYLNSIDVSSDTIQEDRVTQLLNIMTAANRYKLGVNDILKRFETEIASFSQRPSSSDMYTQQVIPDYSALCGYELAYYYLNQGMYDDGFNQLFGAMVKAHILNNETYFINCIGLFVRFKVHAVPETKTEFYNFIEKVWLHNVEKSGNADRSE</sequence>
<dbReference type="AlphaFoldDB" id="A0A4U2Q483"/>
<dbReference type="SUPFAM" id="SSF47413">
    <property type="entry name" value="lambda repressor-like DNA-binding domains"/>
    <property type="match status" value="1"/>
</dbReference>
<comment type="caution">
    <text evidence="2">The sequence shown here is derived from an EMBL/GenBank/DDBJ whole genome shotgun (WGS) entry which is preliminary data.</text>
</comment>
<name>A0A4U2Q483_9BACL</name>
<proteinExistence type="predicted"/>
<dbReference type="EMBL" id="PNXQ01000012">
    <property type="protein sequence ID" value="TKH44208.1"/>
    <property type="molecule type" value="Genomic_DNA"/>
</dbReference>
<evidence type="ECO:0000313" key="3">
    <source>
        <dbReference type="Proteomes" id="UP000308114"/>
    </source>
</evidence>
<dbReference type="CDD" id="cd00093">
    <property type="entry name" value="HTH_XRE"/>
    <property type="match status" value="1"/>
</dbReference>
<feature type="domain" description="HTH cro/C1-type" evidence="1">
    <location>
        <begin position="11"/>
        <end position="65"/>
    </location>
</feature>
<evidence type="ECO:0000259" key="1">
    <source>
        <dbReference type="PROSITE" id="PS50943"/>
    </source>
</evidence>
<dbReference type="Proteomes" id="UP000308114">
    <property type="component" value="Unassembled WGS sequence"/>
</dbReference>
<dbReference type="InterPro" id="IPR001387">
    <property type="entry name" value="Cro/C1-type_HTH"/>
</dbReference>
<accession>A0A4U2Q483</accession>
<dbReference type="GO" id="GO:0003677">
    <property type="term" value="F:DNA binding"/>
    <property type="evidence" value="ECO:0007669"/>
    <property type="project" value="InterPro"/>
</dbReference>
<dbReference type="InterPro" id="IPR010982">
    <property type="entry name" value="Lambda_DNA-bd_dom_sf"/>
</dbReference>
<dbReference type="PROSITE" id="PS50943">
    <property type="entry name" value="HTH_CROC1"/>
    <property type="match status" value="1"/>
</dbReference>